<dbReference type="EMBL" id="CM001487">
    <property type="protein sequence ID" value="EIM57002.1"/>
    <property type="molecule type" value="Genomic_DNA"/>
</dbReference>
<feature type="binding site" evidence="3">
    <location>
        <begin position="607"/>
        <end position="614"/>
    </location>
    <ligand>
        <name>ATP</name>
        <dbReference type="ChEBI" id="CHEBI:30616"/>
    </ligand>
</feature>
<proteinExistence type="predicted"/>
<dbReference type="InterPro" id="IPR050206">
    <property type="entry name" value="FtsK/SpoIIIE/SftA"/>
</dbReference>
<keyword evidence="4" id="KW-0812">Transmembrane</keyword>
<feature type="transmembrane region" description="Helical" evidence="4">
    <location>
        <begin position="185"/>
        <end position="207"/>
    </location>
</feature>
<dbReference type="InterPro" id="IPR002543">
    <property type="entry name" value="FtsK_dom"/>
</dbReference>
<organism evidence="6 7">
    <name type="scientific">Eubacterium cellulosolvens (strain ATCC 43171 / JCM 9499 / 6)</name>
    <name type="common">Cillobacterium cellulosolvens</name>
    <dbReference type="NCBI Taxonomy" id="633697"/>
    <lineage>
        <taxon>Bacteria</taxon>
        <taxon>Bacillati</taxon>
        <taxon>Bacillota</taxon>
        <taxon>Clostridia</taxon>
        <taxon>Eubacteriales</taxon>
        <taxon>Eubacteriaceae</taxon>
        <taxon>Eubacterium</taxon>
    </lineage>
</organism>
<evidence type="ECO:0000313" key="6">
    <source>
        <dbReference type="EMBL" id="EIM57002.1"/>
    </source>
</evidence>
<dbReference type="Pfam" id="PF01580">
    <property type="entry name" value="FtsK_SpoIIIE"/>
    <property type="match status" value="1"/>
</dbReference>
<evidence type="ECO:0000259" key="5">
    <source>
        <dbReference type="PROSITE" id="PS50901"/>
    </source>
</evidence>
<dbReference type="PROSITE" id="PS50901">
    <property type="entry name" value="FTSK"/>
    <property type="match status" value="1"/>
</dbReference>
<dbReference type="GO" id="GO:0005524">
    <property type="term" value="F:ATP binding"/>
    <property type="evidence" value="ECO:0007669"/>
    <property type="project" value="UniProtKB-UniRule"/>
</dbReference>
<keyword evidence="1 3" id="KW-0547">Nucleotide-binding</keyword>
<dbReference type="GO" id="GO:0003677">
    <property type="term" value="F:DNA binding"/>
    <property type="evidence" value="ECO:0007669"/>
    <property type="project" value="InterPro"/>
</dbReference>
<feature type="domain" description="FtsK" evidence="5">
    <location>
        <begin position="586"/>
        <end position="781"/>
    </location>
</feature>
<feature type="transmembrane region" description="Helical" evidence="4">
    <location>
        <begin position="152"/>
        <end position="173"/>
    </location>
</feature>
<keyword evidence="4" id="KW-1133">Transmembrane helix</keyword>
<dbReference type="PANTHER" id="PTHR22683:SF1">
    <property type="entry name" value="TYPE VII SECRETION SYSTEM PROTEIN ESSC"/>
    <property type="match status" value="1"/>
</dbReference>
<reference evidence="6 7" key="1">
    <citation type="submission" date="2010-08" db="EMBL/GenBank/DDBJ databases">
        <authorList>
            <consortium name="US DOE Joint Genome Institute (JGI-PGF)"/>
            <person name="Lucas S."/>
            <person name="Copeland A."/>
            <person name="Lapidus A."/>
            <person name="Cheng J.-F."/>
            <person name="Bruce D."/>
            <person name="Goodwin L."/>
            <person name="Pitluck S."/>
            <person name="Land M.L."/>
            <person name="Hauser L."/>
            <person name="Chang Y.-J."/>
            <person name="Anderson I.J."/>
            <person name="Johnson E."/>
            <person name="Mulhopadhyay B."/>
            <person name="Kyrpides N."/>
            <person name="Woyke T.J."/>
        </authorList>
    </citation>
    <scope>NUCLEOTIDE SEQUENCE [LARGE SCALE GENOMIC DNA]</scope>
    <source>
        <strain evidence="6 7">6</strain>
    </source>
</reference>
<name>I5AT79_EUBC6</name>
<reference evidence="6 7" key="2">
    <citation type="submission" date="2012-02" db="EMBL/GenBank/DDBJ databases">
        <title>Improved High-Quality Draft sequence of Eubacterium cellulosolvens 6.</title>
        <authorList>
            <consortium name="US DOE Joint Genome Institute"/>
            <person name="Lucas S."/>
            <person name="Han J."/>
            <person name="Lapidus A."/>
            <person name="Cheng J.-F."/>
            <person name="Goodwin L."/>
            <person name="Pitluck S."/>
            <person name="Peters L."/>
            <person name="Mikhailova N."/>
            <person name="Gu W."/>
            <person name="Detter J.C."/>
            <person name="Han C."/>
            <person name="Tapia R."/>
            <person name="Land M."/>
            <person name="Hauser L."/>
            <person name="Kyrpides N."/>
            <person name="Ivanova N."/>
            <person name="Pagani I."/>
            <person name="Johnson E."/>
            <person name="Mukhopadhyay B."/>
            <person name="Anderson I."/>
            <person name="Woyke T."/>
        </authorList>
    </citation>
    <scope>NUCLEOTIDE SEQUENCE [LARGE SCALE GENOMIC DNA]</scope>
    <source>
        <strain evidence="6 7">6</strain>
    </source>
</reference>
<dbReference type="eggNOG" id="COG1674">
    <property type="taxonomic scope" value="Bacteria"/>
</dbReference>
<evidence type="ECO:0000256" key="1">
    <source>
        <dbReference type="ARBA" id="ARBA00022741"/>
    </source>
</evidence>
<dbReference type="CDD" id="cd01127">
    <property type="entry name" value="TrwB_TraG_TraD_VirD4"/>
    <property type="match status" value="1"/>
</dbReference>
<dbReference type="PANTHER" id="PTHR22683">
    <property type="entry name" value="SPORULATION PROTEIN RELATED"/>
    <property type="match status" value="1"/>
</dbReference>
<keyword evidence="2 3" id="KW-0067">ATP-binding</keyword>
<dbReference type="Gene3D" id="3.40.50.300">
    <property type="entry name" value="P-loop containing nucleotide triphosphate hydrolases"/>
    <property type="match status" value="2"/>
</dbReference>
<evidence type="ECO:0000256" key="4">
    <source>
        <dbReference type="SAM" id="Phobius"/>
    </source>
</evidence>
<dbReference type="eggNOG" id="COG1716">
    <property type="taxonomic scope" value="Bacteria"/>
</dbReference>
<keyword evidence="4" id="KW-0472">Membrane</keyword>
<dbReference type="InterPro" id="IPR027417">
    <property type="entry name" value="P-loop_NTPase"/>
</dbReference>
<evidence type="ECO:0000256" key="2">
    <source>
        <dbReference type="ARBA" id="ARBA00022840"/>
    </source>
</evidence>
<evidence type="ECO:0000256" key="3">
    <source>
        <dbReference type="PROSITE-ProRule" id="PRU00289"/>
    </source>
</evidence>
<dbReference type="STRING" id="633697.EubceDRAFT1_1185"/>
<dbReference type="SMART" id="SM00382">
    <property type="entry name" value="AAA"/>
    <property type="match status" value="2"/>
</dbReference>
<accession>I5AT79</accession>
<dbReference type="HOGENOM" id="CLU_003134_2_1_9"/>
<dbReference type="AlphaFoldDB" id="I5AT79"/>
<gene>
    <name evidence="6" type="ORF">EubceDRAFT1_1185</name>
</gene>
<protein>
    <submittedName>
        <fullName evidence="6">DNA segregation ATPase, FtsK/SpoIIIE family</fullName>
    </submittedName>
</protein>
<evidence type="ECO:0000313" key="7">
    <source>
        <dbReference type="Proteomes" id="UP000005753"/>
    </source>
</evidence>
<dbReference type="SUPFAM" id="SSF52540">
    <property type="entry name" value="P-loop containing nucleoside triphosphate hydrolases"/>
    <property type="match status" value="2"/>
</dbReference>
<dbReference type="Proteomes" id="UP000005753">
    <property type="component" value="Chromosome"/>
</dbReference>
<sequence>MSEEMEVWKPLRKYRLPVSGKVTVGDEPGGMIRCGNFGTAVFDRDKKEWRFPDPVGGNTRVKKISGEGKLWIQEWNGHVFAGLADFFAAEEELAADAGMIPAEDPERLHPARRMMTSGYFVPAPRQNLKFAEGEMVIEPPPSMEIPETGSTIMAIGPAATMALPMVLGYGAMAAVNRSEGYGGHLFIYVSLFTVTASAALSLFWTVAGRIQQKHSFRNREEKRQKLYTSYLEEKNREAEEICKYNTAALHQRYPAAAVVCGYNGKRSELWNRDPPERDFLKMRVGVGRVPFPVEIKVTEPGLAQREDPLAGLPGKLKERYEWLEKVPVCVDLEAEKMTGIVIGGRNFGAATPAHLLCAQIAAACSPGDVRLACFWDREKDDPEAWECMRFLPHVWSPDRQIRYMADCAGQRRDLGFRLAEVLRERELRRRENSTAGMESEEWLVILFSSPDLLEEALIRKYFCPEGPDLHASAIVFAERMEQLPKQCTLGIRYDPTVSRLIHLGVGGEKRRVDFQPDRMGAAALRKMGENLLPVRIRTQGGKEEIPEQITFLEMYGVKTTEELDISGRWKKGRASEMLRANLGRKGGGICYLDLHEKYHGPHGIIAGATGSGKSVLMESSILSLAVEYSPEELNFLLIDYKGGGTADPFERLPHLAGKISNLSGANVRRALMAIKSENTRRQQILAEYGVNHVDRYMELYRRGEAFGPLPHLVIVIDEFAELKKEQPEFMQELVSVAQVGRSLGVHLILATQKPSGTVSENIWSNSHFRICLRVQSRQDSMDMLRSPDAASINICGRAILQVGNNEVFELFQAAYCEALYDPERKAGRSAKLILTTGENALRECGDLKGSPQRRKQLDAVIDEVVSCAENAGIGRAAPLWLPPLGRRIGLSQLPSVEGKLVLGVVDDPQNQRQPPLVIDPLAGAVAVCGGPGSGKSTFLQTFLAGIQFLPEVIVMNYGGTVLSSFQNEPQVSIYLDRDSTKDEISGAFDRMKKCGQDQGGILVIDDLGFFREHTGNRFDEDLMQVLREKGRQKSILAVSAAGFGFSDIPLRMAEFFRQTFCLEQTDRVRYLDVLRQTHLDVYPEKNTPGRGITVFEGRVVEFQTAQAGECPLTGLQL</sequence>
<dbReference type="InterPro" id="IPR003593">
    <property type="entry name" value="AAA+_ATPase"/>
</dbReference>
<keyword evidence="7" id="KW-1185">Reference proteome</keyword>